<dbReference type="GO" id="GO:0097367">
    <property type="term" value="F:carbohydrate derivative binding"/>
    <property type="evidence" value="ECO:0007669"/>
    <property type="project" value="InterPro"/>
</dbReference>
<dbReference type="Gene3D" id="3.40.50.10490">
    <property type="entry name" value="Glucose-6-phosphate isomerase like protein, domain 1"/>
    <property type="match status" value="2"/>
</dbReference>
<dbReference type="SUPFAM" id="SSF53697">
    <property type="entry name" value="SIS domain"/>
    <property type="match status" value="1"/>
</dbReference>
<dbReference type="AlphaFoldDB" id="A0A0J5KS22"/>
<dbReference type="PATRIC" id="fig|61647.15.peg.4055"/>
<reference evidence="6 7" key="1">
    <citation type="submission" date="2015-05" db="EMBL/GenBank/DDBJ databases">
        <title>Genome sequences of Pluralibacter gergoviae.</title>
        <authorList>
            <person name="Greninger A.L."/>
            <person name="Miller S."/>
        </authorList>
    </citation>
    <scope>NUCLEOTIDE SEQUENCE [LARGE SCALE GENOMIC DNA]</scope>
    <source>
        <strain evidence="6 7">JS81F13</strain>
    </source>
</reference>
<keyword evidence="6" id="KW-0413">Isomerase</keyword>
<sequence>MSKQEVLPAIAASCWTEEEIRQQPAVWRETVNILEAMRAQIDAFIDPLLKQPDLRIILTGAGSSAFAGDTLAPKLARMLSVPVSAVSTTDIVSDPLSYLPRNCPLLLVSFARSGSSPESLAALKLAEQRNAHCYHLLITCNPQGELHQHYHQQANVLSLPLPAKTCDRGFAMTSSMTSMMLACLTVFNAMESTPTQVEQLADSVSHQFEAQQDLTRSPLQRPDIQRVIWLGSGMLQGIAHESALKLLELTAGKISASYESPLGFRHGPKSLVNPHTQVLLMVSNDPSIRRYDLDLLAELRNDNVAASVVALAGRADNEIEQGEHYYLPDAGELDDSLLALGFLSVAQVYALAASLAFGISPDNPSPEGRVNRVVQGVIIHPWQPIVDKEGA</sequence>
<evidence type="ECO:0000256" key="4">
    <source>
        <dbReference type="ARBA" id="ARBA00029292"/>
    </source>
</evidence>
<dbReference type="GO" id="GO:0016853">
    <property type="term" value="F:isomerase activity"/>
    <property type="evidence" value="ECO:0007669"/>
    <property type="project" value="UniProtKB-KW"/>
</dbReference>
<dbReference type="CDD" id="cd05010">
    <property type="entry name" value="SIS_AgaS_like"/>
    <property type="match status" value="1"/>
</dbReference>
<evidence type="ECO:0000256" key="3">
    <source>
        <dbReference type="ARBA" id="ARBA00022801"/>
    </source>
</evidence>
<accession>A0A0J5KS22</accession>
<dbReference type="PANTHER" id="PTHR32502">
    <property type="entry name" value="N-ACETYLGALACTOSAMINE PERMEASE II COMPONENT-RELATED"/>
    <property type="match status" value="1"/>
</dbReference>
<name>A0A0J5KS22_PLUGE</name>
<dbReference type="PANTHER" id="PTHR32502:SF3">
    <property type="entry name" value="D-GALACTOSAMINE-6-PHOSPHATE DEAMINASE AGAS-RELATED"/>
    <property type="match status" value="1"/>
</dbReference>
<dbReference type="GO" id="GO:0009401">
    <property type="term" value="P:phosphoenolpyruvate-dependent sugar phosphotransferase system"/>
    <property type="evidence" value="ECO:0007669"/>
    <property type="project" value="TreeGrafter"/>
</dbReference>
<proteinExistence type="inferred from homology"/>
<comment type="caution">
    <text evidence="6">The sequence shown here is derived from an EMBL/GenBank/DDBJ whole genome shotgun (WGS) entry which is preliminary data.</text>
</comment>
<keyword evidence="7" id="KW-1185">Reference proteome</keyword>
<dbReference type="CDD" id="cd05008">
    <property type="entry name" value="SIS_GlmS_GlmD_1"/>
    <property type="match status" value="1"/>
</dbReference>
<evidence type="ECO:0000313" key="6">
    <source>
        <dbReference type="EMBL" id="KMK09405.1"/>
    </source>
</evidence>
<feature type="domain" description="SIS" evidence="5">
    <location>
        <begin position="215"/>
        <end position="364"/>
    </location>
</feature>
<organism evidence="6 7">
    <name type="scientific">Pluralibacter gergoviae</name>
    <name type="common">Enterobacter gergoviae</name>
    <dbReference type="NCBI Taxonomy" id="61647"/>
    <lineage>
        <taxon>Bacteria</taxon>
        <taxon>Pseudomonadati</taxon>
        <taxon>Pseudomonadota</taxon>
        <taxon>Gammaproteobacteria</taxon>
        <taxon>Enterobacterales</taxon>
        <taxon>Enterobacteriaceae</taxon>
        <taxon>Pluralibacter</taxon>
    </lineage>
</organism>
<protein>
    <submittedName>
        <fullName evidence="6">Sugar isomerase</fullName>
    </submittedName>
</protein>
<feature type="domain" description="SIS" evidence="5">
    <location>
        <begin position="45"/>
        <end position="192"/>
    </location>
</feature>
<dbReference type="InterPro" id="IPR050303">
    <property type="entry name" value="GatZ_KbaZ_carbometab"/>
</dbReference>
<dbReference type="PROSITE" id="PS51464">
    <property type="entry name" value="SIS"/>
    <property type="match status" value="2"/>
</dbReference>
<dbReference type="InterPro" id="IPR035464">
    <property type="entry name" value="SIS_AgaS"/>
</dbReference>
<comment type="similarity">
    <text evidence="1">Belongs to the SIS family. AgaS subfamily.</text>
</comment>
<gene>
    <name evidence="6" type="ORF">ABW06_24240</name>
</gene>
<keyword evidence="2" id="KW-0677">Repeat</keyword>
<evidence type="ECO:0000313" key="7">
    <source>
        <dbReference type="Proteomes" id="UP000036196"/>
    </source>
</evidence>
<dbReference type="GO" id="GO:0005886">
    <property type="term" value="C:plasma membrane"/>
    <property type="evidence" value="ECO:0007669"/>
    <property type="project" value="TreeGrafter"/>
</dbReference>
<comment type="catalytic activity">
    <reaction evidence="4">
        <text>D-galactosamine 6-phosphate + H2O = D-tagatopyranose 1-phosphate + NH4(+)</text>
        <dbReference type="Rhea" id="RHEA:47680"/>
        <dbReference type="ChEBI" id="CHEBI:15377"/>
        <dbReference type="ChEBI" id="CHEBI:28938"/>
        <dbReference type="ChEBI" id="CHEBI:71674"/>
        <dbReference type="ChEBI" id="CHEBI:138150"/>
    </reaction>
</comment>
<dbReference type="RefSeq" id="WP_048281029.1">
    <property type="nucleotide sequence ID" value="NZ_LDZF01000042.1"/>
</dbReference>
<dbReference type="InterPro" id="IPR046348">
    <property type="entry name" value="SIS_dom_sf"/>
</dbReference>
<evidence type="ECO:0000259" key="5">
    <source>
        <dbReference type="PROSITE" id="PS51464"/>
    </source>
</evidence>
<dbReference type="GO" id="GO:0016787">
    <property type="term" value="F:hydrolase activity"/>
    <property type="evidence" value="ECO:0007669"/>
    <property type="project" value="UniProtKB-KW"/>
</dbReference>
<evidence type="ECO:0000256" key="1">
    <source>
        <dbReference type="ARBA" id="ARBA00007748"/>
    </source>
</evidence>
<dbReference type="Pfam" id="PF01380">
    <property type="entry name" value="SIS"/>
    <property type="match status" value="2"/>
</dbReference>
<dbReference type="EMBL" id="LDZF01000042">
    <property type="protein sequence ID" value="KMK09405.1"/>
    <property type="molecule type" value="Genomic_DNA"/>
</dbReference>
<dbReference type="Proteomes" id="UP000036196">
    <property type="component" value="Unassembled WGS sequence"/>
</dbReference>
<dbReference type="GO" id="GO:1901135">
    <property type="term" value="P:carbohydrate derivative metabolic process"/>
    <property type="evidence" value="ECO:0007669"/>
    <property type="project" value="InterPro"/>
</dbReference>
<dbReference type="InterPro" id="IPR035466">
    <property type="entry name" value="GlmS/AgaS_SIS"/>
</dbReference>
<keyword evidence="3" id="KW-0378">Hydrolase</keyword>
<evidence type="ECO:0000256" key="2">
    <source>
        <dbReference type="ARBA" id="ARBA00022737"/>
    </source>
</evidence>
<dbReference type="InterPro" id="IPR001347">
    <property type="entry name" value="SIS_dom"/>
</dbReference>